<evidence type="ECO:0000259" key="3">
    <source>
        <dbReference type="Pfam" id="PF13087"/>
    </source>
</evidence>
<keyword evidence="1" id="KW-0943">RNA-mediated gene silencing</keyword>
<feature type="domain" description="DNA2/NAM7 helicase helicase" evidence="2">
    <location>
        <begin position="420"/>
        <end position="504"/>
    </location>
</feature>
<dbReference type="GO" id="GO:0003723">
    <property type="term" value="F:RNA binding"/>
    <property type="evidence" value="ECO:0007669"/>
    <property type="project" value="InterPro"/>
</dbReference>
<dbReference type="GO" id="GO:0035194">
    <property type="term" value="P:regulatory ncRNA-mediated post-transcriptional gene silencing"/>
    <property type="evidence" value="ECO:0007669"/>
    <property type="project" value="TreeGrafter"/>
</dbReference>
<dbReference type="GO" id="GO:0005829">
    <property type="term" value="C:cytosol"/>
    <property type="evidence" value="ECO:0007669"/>
    <property type="project" value="TreeGrafter"/>
</dbReference>
<proteinExistence type="predicted"/>
<keyword evidence="5" id="KW-0347">Helicase</keyword>
<name>A0A6P8WU89_DROAB</name>
<sequence length="869" mass="98755">MMDFQILDSGGIKPVCKWMPNHVQINECEVHELELSEANSSIDDGGETQEQKFAKLMRSLPHYVPNPLLLQAVELNFSNDSLSTVDETFGAYLKSRRLDYDNVCSVLSTLLSIEDMSTMQKYAQLMQTDVMVTKVGALCYSFMLNDIRLSPEDVLAPSVDEVVLIPMQSLLDDPLPENPVQAQLPHKREHLPLKHPFRRHVACVEKVTCQSLTFKFKDKKAFPGDEAMTERFCVIFRSRRIPFRFMHRAIQLLEKSPGVRRYLFPTHKPQEVPYGCSNLPNLSLFNSNIAYNMEQLQAVKQIVNGPNALAPHIVFGPPGTGKTTTIVEAILQLRLHQPRSRILVTAGSNSACNTVALKLCEYFAHNKHLKELLKERAKDSRFINQDVDSHRQLIRVFSRSIWANGLGSVKPLLLRHSNCSKRVYEHFGANLLREYGIIVATLCTVGRLVTDNVGKFNYFTHIFIDEAGASTEPETLIGIMGVKQEETCHVILSGDHKQLGAVITNNRAAALGLGHSLMERLMRTELYGMDANGNYDRTLQTRLRRNYRSHPEIVGLYNRLYYNGELIPQAPPDQVNLAVNWPMLRNPHFPIIFQATHGVTQKEMNSTSSFNELEAQVLVWYVKLLLNYGLGNNIRVEQQDIGVVAPYNAQGKVIKELLHNQGYMHVEVGSVENYQGREKNIIIATLVRSFASIGFMRDPRRLNVLLSRAKSLMILIGNPVTLRYHPDISYIINECKLQGNYLFKERGHTQRKKHYHNIEEELPTDHPDLCYDQMPQHISVYSSQNQSQQSILDEISSNSSSNCLCGKKSDSSQLNINMETLLQLHEDLMPFVCRCGSITLFNKQELMQLQVHLETMLTNLQGPIYSNLI</sequence>
<dbReference type="InterPro" id="IPR026122">
    <property type="entry name" value="MOV-10/SDE3_DEXXQ/H-box"/>
</dbReference>
<dbReference type="InterPro" id="IPR047187">
    <property type="entry name" value="SF1_C_Upf1"/>
</dbReference>
<feature type="domain" description="DNA2/NAM7 helicase-like C-terminal" evidence="3">
    <location>
        <begin position="514"/>
        <end position="718"/>
    </location>
</feature>
<dbReference type="Proteomes" id="UP000515160">
    <property type="component" value="Chromosome 3"/>
</dbReference>
<dbReference type="CTD" id="4343"/>
<dbReference type="SUPFAM" id="SSF52540">
    <property type="entry name" value="P-loop containing nucleoside triphosphate hydrolases"/>
    <property type="match status" value="1"/>
</dbReference>
<dbReference type="Gene3D" id="3.40.50.300">
    <property type="entry name" value="P-loop containing nucleotide triphosphate hydrolases"/>
    <property type="match status" value="2"/>
</dbReference>
<keyword evidence="4" id="KW-1185">Reference proteome</keyword>
<dbReference type="InterPro" id="IPR027417">
    <property type="entry name" value="P-loop_NTPase"/>
</dbReference>
<dbReference type="OrthoDB" id="6513042at2759"/>
<keyword evidence="5" id="KW-0547">Nucleotide-binding</keyword>
<dbReference type="Pfam" id="PF13086">
    <property type="entry name" value="AAA_11"/>
    <property type="match status" value="2"/>
</dbReference>
<dbReference type="CDD" id="cd18038">
    <property type="entry name" value="DEXXQc_Helz-like"/>
    <property type="match status" value="1"/>
</dbReference>
<gene>
    <name evidence="5" type="primary">LOC117569978</name>
</gene>
<feature type="domain" description="DNA2/NAM7 helicase helicase" evidence="2">
    <location>
        <begin position="291"/>
        <end position="367"/>
    </location>
</feature>
<evidence type="ECO:0000313" key="4">
    <source>
        <dbReference type="Proteomes" id="UP000515160"/>
    </source>
</evidence>
<dbReference type="PANTHER" id="PTHR10887">
    <property type="entry name" value="DNA2/NAM7 HELICASE FAMILY"/>
    <property type="match status" value="1"/>
</dbReference>
<keyword evidence="5" id="KW-0378">Hydrolase</keyword>
<dbReference type="Pfam" id="PF13087">
    <property type="entry name" value="AAA_12"/>
    <property type="match status" value="1"/>
</dbReference>
<reference evidence="5" key="1">
    <citation type="submission" date="2025-08" db="UniProtKB">
        <authorList>
            <consortium name="RefSeq"/>
        </authorList>
    </citation>
    <scope>IDENTIFICATION</scope>
    <source>
        <strain evidence="5">15112-1751.03</strain>
        <tissue evidence="5">Whole Adult</tissue>
    </source>
</reference>
<dbReference type="InterPro" id="IPR041679">
    <property type="entry name" value="DNA2/NAM7-like_C"/>
</dbReference>
<accession>A0A6P8WU89</accession>
<evidence type="ECO:0000256" key="1">
    <source>
        <dbReference type="ARBA" id="ARBA00023158"/>
    </source>
</evidence>
<keyword evidence="5" id="KW-0067">ATP-binding</keyword>
<dbReference type="InterPro" id="IPR041677">
    <property type="entry name" value="DNA2/NAM7_AAA_11"/>
</dbReference>
<dbReference type="CDD" id="cd18808">
    <property type="entry name" value="SF1_C_Upf1"/>
    <property type="match status" value="1"/>
</dbReference>
<dbReference type="AlphaFoldDB" id="A0A6P8WU89"/>
<evidence type="ECO:0000259" key="2">
    <source>
        <dbReference type="Pfam" id="PF13086"/>
    </source>
</evidence>
<organism evidence="4 5">
    <name type="scientific">Drosophila albomicans</name>
    <name type="common">Fruit fly</name>
    <dbReference type="NCBI Taxonomy" id="7291"/>
    <lineage>
        <taxon>Eukaryota</taxon>
        <taxon>Metazoa</taxon>
        <taxon>Ecdysozoa</taxon>
        <taxon>Arthropoda</taxon>
        <taxon>Hexapoda</taxon>
        <taxon>Insecta</taxon>
        <taxon>Pterygota</taxon>
        <taxon>Neoptera</taxon>
        <taxon>Endopterygota</taxon>
        <taxon>Diptera</taxon>
        <taxon>Brachycera</taxon>
        <taxon>Muscomorpha</taxon>
        <taxon>Ephydroidea</taxon>
        <taxon>Drosophilidae</taxon>
        <taxon>Drosophila</taxon>
    </lineage>
</organism>
<dbReference type="InterPro" id="IPR045055">
    <property type="entry name" value="DNA2/NAM7-like"/>
</dbReference>
<dbReference type="GO" id="GO:0043186">
    <property type="term" value="C:P granule"/>
    <property type="evidence" value="ECO:0007669"/>
    <property type="project" value="TreeGrafter"/>
</dbReference>
<dbReference type="GO" id="GO:0032574">
    <property type="term" value="F:5'-3' RNA helicase activity"/>
    <property type="evidence" value="ECO:0007669"/>
    <property type="project" value="InterPro"/>
</dbReference>
<dbReference type="RefSeq" id="XP_034107246.1">
    <property type="nucleotide sequence ID" value="XM_034251355.2"/>
</dbReference>
<dbReference type="GeneID" id="117569978"/>
<protein>
    <submittedName>
        <fullName evidence="5">Helicase mov-10-B.2</fullName>
    </submittedName>
</protein>
<evidence type="ECO:0000313" key="5">
    <source>
        <dbReference type="RefSeq" id="XP_034107246.1"/>
    </source>
</evidence>
<dbReference type="PANTHER" id="PTHR10887:SF419">
    <property type="entry name" value="RNA HELICASE MOV10L1"/>
    <property type="match status" value="1"/>
</dbReference>